<dbReference type="EMBL" id="CAGKOT010000002">
    <property type="protein sequence ID" value="CAB5313683.1"/>
    <property type="molecule type" value="Genomic_DNA"/>
</dbReference>
<protein>
    <submittedName>
        <fullName evidence="1">Uncharacterized protein</fullName>
    </submittedName>
</protein>
<dbReference type="AlphaFoldDB" id="A0A915YQG6"/>
<reference evidence="1" key="1">
    <citation type="submission" date="2020-05" db="EMBL/GenBank/DDBJ databases">
        <authorList>
            <person name="Rincon C."/>
            <person name="Sanders R I."/>
            <person name="Robbins C."/>
            <person name="Chaturvedi A."/>
        </authorList>
    </citation>
    <scope>NUCLEOTIDE SEQUENCE</scope>
    <source>
        <strain evidence="1">CHB12</strain>
    </source>
</reference>
<evidence type="ECO:0000313" key="2">
    <source>
        <dbReference type="Proteomes" id="UP000684084"/>
    </source>
</evidence>
<proteinExistence type="predicted"/>
<dbReference type="Proteomes" id="UP000684084">
    <property type="component" value="Unassembled WGS sequence"/>
</dbReference>
<sequence length="71" mass="7681">MFLAAEQLAALSVTTAANLSGPIFLSTVSISSAKFSAKFRIKKIENQLPSTKFVAFARIESILLLNIKIIP</sequence>
<organism evidence="1 2">
    <name type="scientific">Rhizophagus irregularis</name>
    <dbReference type="NCBI Taxonomy" id="588596"/>
    <lineage>
        <taxon>Eukaryota</taxon>
        <taxon>Fungi</taxon>
        <taxon>Fungi incertae sedis</taxon>
        <taxon>Mucoromycota</taxon>
        <taxon>Glomeromycotina</taxon>
        <taxon>Glomeromycetes</taxon>
        <taxon>Glomerales</taxon>
        <taxon>Glomeraceae</taxon>
        <taxon>Rhizophagus</taxon>
    </lineage>
</organism>
<evidence type="ECO:0000313" key="1">
    <source>
        <dbReference type="EMBL" id="CAB5313683.1"/>
    </source>
</evidence>
<accession>A0A915YQG6</accession>
<name>A0A915YQG6_9GLOM</name>
<gene>
    <name evidence="1" type="ORF">CHRIB12_LOCUS1737</name>
</gene>
<comment type="caution">
    <text evidence="1">The sequence shown here is derived from an EMBL/GenBank/DDBJ whole genome shotgun (WGS) entry which is preliminary data.</text>
</comment>